<reference evidence="6 7" key="1">
    <citation type="journal article" date="2024" name="J Genomics">
        <title>Draft genome sequencing and assembly of Favolaschia claudopus CIRM-BRFM 2984 isolated from oak limbs.</title>
        <authorList>
            <person name="Navarro D."/>
            <person name="Drula E."/>
            <person name="Chaduli D."/>
            <person name="Cazenave R."/>
            <person name="Ahrendt S."/>
            <person name="Wang J."/>
            <person name="Lipzen A."/>
            <person name="Daum C."/>
            <person name="Barry K."/>
            <person name="Grigoriev I.V."/>
            <person name="Favel A."/>
            <person name="Rosso M.N."/>
            <person name="Martin F."/>
        </authorList>
    </citation>
    <scope>NUCLEOTIDE SEQUENCE [LARGE SCALE GENOMIC DNA]</scope>
    <source>
        <strain evidence="6 7">CIRM-BRFM 2984</strain>
    </source>
</reference>
<accession>A0AAW0CNM3</accession>
<dbReference type="SUPFAM" id="SSF144232">
    <property type="entry name" value="HIT/MYND zinc finger-like"/>
    <property type="match status" value="1"/>
</dbReference>
<dbReference type="InterPro" id="IPR002893">
    <property type="entry name" value="Znf_MYND"/>
</dbReference>
<dbReference type="AlphaFoldDB" id="A0AAW0CNM3"/>
<evidence type="ECO:0000313" key="6">
    <source>
        <dbReference type="EMBL" id="KAK7039966.1"/>
    </source>
</evidence>
<evidence type="ECO:0000256" key="1">
    <source>
        <dbReference type="ARBA" id="ARBA00022723"/>
    </source>
</evidence>
<dbReference type="EMBL" id="JAWWNJ010000016">
    <property type="protein sequence ID" value="KAK7039966.1"/>
    <property type="molecule type" value="Genomic_DNA"/>
</dbReference>
<dbReference type="Gene3D" id="6.10.140.2220">
    <property type="match status" value="1"/>
</dbReference>
<dbReference type="GO" id="GO:0008270">
    <property type="term" value="F:zinc ion binding"/>
    <property type="evidence" value="ECO:0007669"/>
    <property type="project" value="UniProtKB-KW"/>
</dbReference>
<evidence type="ECO:0000313" key="7">
    <source>
        <dbReference type="Proteomes" id="UP001362999"/>
    </source>
</evidence>
<evidence type="ECO:0000256" key="4">
    <source>
        <dbReference type="PROSITE-ProRule" id="PRU00134"/>
    </source>
</evidence>
<evidence type="ECO:0000256" key="3">
    <source>
        <dbReference type="ARBA" id="ARBA00022833"/>
    </source>
</evidence>
<keyword evidence="7" id="KW-1185">Reference proteome</keyword>
<dbReference type="PROSITE" id="PS50865">
    <property type="entry name" value="ZF_MYND_2"/>
    <property type="match status" value="1"/>
</dbReference>
<sequence>MHPSLDLAKLESLPISIRRFATPAANGSLQDLERLIIVVDEKTSKFLPCLPVFYANLDPEKIPSKFPAKSETVFCAFLSLHAIRDHLQDLHFRLYDELWPRIWIWMVFFRAYPEYIPREESDRMPLHLVLVELLLLLETEDDTKELISQTVGVRTMVIEAWKLVIDSDQLSSHPSYLEVSEALSDMRLDSTADFQEILDAADGVNGLVRLIMKSLLSRFSPHDRFIAYENLDSLRQILVFLRNLGNKNILSPALMASEGASVFTAIAAASIKGDSDSQAELIVRQDVVLLCMDALHPIISSHRAMRDSIAAGLLRCIVYGATFPKGEDARGLFAFKQILQYTLPASTVYCSVLVQLREEFPALIKITQKPAYKNWEMYKDWVAFTSIVDERLKFMKEAEIFGGLTKACSNIQCGAILSKSKFKRCSQCGHALYCSVECQKIDWREGNHRTACRLLLLSDLPNNDLSRRDLSFMRKLFHRDMTIQHPVRHASPQKLTRVRRQVVPPGKSNINPIVAVLDYRLGQPTGDLIDVATLKAQPFTRDIDWEGYKAQVLNSGGRMELHMMMAPNAGYPRHLLFPQWSEEPGVNQKLLDLFRSGEDVTNWEAEELVLKSHKITKVH</sequence>
<evidence type="ECO:0000259" key="5">
    <source>
        <dbReference type="PROSITE" id="PS50865"/>
    </source>
</evidence>
<proteinExistence type="predicted"/>
<protein>
    <recommendedName>
        <fullName evidence="5">MYND-type domain-containing protein</fullName>
    </recommendedName>
</protein>
<feature type="domain" description="MYND-type" evidence="5">
    <location>
        <begin position="410"/>
        <end position="452"/>
    </location>
</feature>
<keyword evidence="2 4" id="KW-0863">Zinc-finger</keyword>
<dbReference type="Pfam" id="PF01753">
    <property type="entry name" value="zf-MYND"/>
    <property type="match status" value="1"/>
</dbReference>
<organism evidence="6 7">
    <name type="scientific">Favolaschia claudopus</name>
    <dbReference type="NCBI Taxonomy" id="2862362"/>
    <lineage>
        <taxon>Eukaryota</taxon>
        <taxon>Fungi</taxon>
        <taxon>Dikarya</taxon>
        <taxon>Basidiomycota</taxon>
        <taxon>Agaricomycotina</taxon>
        <taxon>Agaricomycetes</taxon>
        <taxon>Agaricomycetidae</taxon>
        <taxon>Agaricales</taxon>
        <taxon>Marasmiineae</taxon>
        <taxon>Mycenaceae</taxon>
        <taxon>Favolaschia</taxon>
    </lineage>
</organism>
<dbReference type="Proteomes" id="UP001362999">
    <property type="component" value="Unassembled WGS sequence"/>
</dbReference>
<name>A0AAW0CNM3_9AGAR</name>
<evidence type="ECO:0000256" key="2">
    <source>
        <dbReference type="ARBA" id="ARBA00022771"/>
    </source>
</evidence>
<gene>
    <name evidence="6" type="ORF">R3P38DRAFT_3181789</name>
</gene>
<keyword evidence="3" id="KW-0862">Zinc</keyword>
<comment type="caution">
    <text evidence="6">The sequence shown here is derived from an EMBL/GenBank/DDBJ whole genome shotgun (WGS) entry which is preliminary data.</text>
</comment>
<keyword evidence="1" id="KW-0479">Metal-binding</keyword>